<name>A0AAV9W804_9PEZI</name>
<dbReference type="AlphaFoldDB" id="A0AAV9W804"/>
<dbReference type="InterPro" id="IPR042098">
    <property type="entry name" value="TauD-like_sf"/>
</dbReference>
<proteinExistence type="predicted"/>
<dbReference type="InterPro" id="IPR003819">
    <property type="entry name" value="TauD/TfdA-like"/>
</dbReference>
<evidence type="ECO:0000313" key="3">
    <source>
        <dbReference type="EMBL" id="KAK6503704.1"/>
    </source>
</evidence>
<comment type="caution">
    <text evidence="3">The sequence shown here is derived from an EMBL/GenBank/DDBJ whole genome shotgun (WGS) entry which is preliminary data.</text>
</comment>
<dbReference type="PANTHER" id="PTHR10696">
    <property type="entry name" value="GAMMA-BUTYROBETAINE HYDROXYLASE-RELATED"/>
    <property type="match status" value="1"/>
</dbReference>
<dbReference type="InterPro" id="IPR050411">
    <property type="entry name" value="AlphaKG_dependent_hydroxylases"/>
</dbReference>
<evidence type="ECO:0000313" key="4">
    <source>
        <dbReference type="Proteomes" id="UP001370758"/>
    </source>
</evidence>
<gene>
    <name evidence="3" type="ORF">TWF481_008708</name>
</gene>
<dbReference type="Pfam" id="PF02668">
    <property type="entry name" value="TauD"/>
    <property type="match status" value="1"/>
</dbReference>
<reference evidence="3 4" key="1">
    <citation type="submission" date="2023-08" db="EMBL/GenBank/DDBJ databases">
        <authorList>
            <person name="Palmer J.M."/>
        </authorList>
    </citation>
    <scope>NUCLEOTIDE SEQUENCE [LARGE SCALE GENOMIC DNA]</scope>
    <source>
        <strain evidence="3 4">TWF481</strain>
    </source>
</reference>
<organism evidence="3 4">
    <name type="scientific">Arthrobotrys musiformis</name>
    <dbReference type="NCBI Taxonomy" id="47236"/>
    <lineage>
        <taxon>Eukaryota</taxon>
        <taxon>Fungi</taxon>
        <taxon>Dikarya</taxon>
        <taxon>Ascomycota</taxon>
        <taxon>Pezizomycotina</taxon>
        <taxon>Orbiliomycetes</taxon>
        <taxon>Orbiliales</taxon>
        <taxon>Orbiliaceae</taxon>
        <taxon>Arthrobotrys</taxon>
    </lineage>
</organism>
<feature type="domain" description="TauD/TfdA-like" evidence="2">
    <location>
        <begin position="106"/>
        <end position="368"/>
    </location>
</feature>
<dbReference type="GO" id="GO:0016491">
    <property type="term" value="F:oxidoreductase activity"/>
    <property type="evidence" value="ECO:0007669"/>
    <property type="project" value="UniProtKB-KW"/>
</dbReference>
<dbReference type="SUPFAM" id="SSF51197">
    <property type="entry name" value="Clavaminate synthase-like"/>
    <property type="match status" value="1"/>
</dbReference>
<dbReference type="Proteomes" id="UP001370758">
    <property type="component" value="Unassembled WGS sequence"/>
</dbReference>
<evidence type="ECO:0000259" key="2">
    <source>
        <dbReference type="Pfam" id="PF02668"/>
    </source>
</evidence>
<protein>
    <recommendedName>
        <fullName evidence="2">TauD/TfdA-like domain-containing protein</fullName>
    </recommendedName>
</protein>
<dbReference type="EMBL" id="JAVHJL010000005">
    <property type="protein sequence ID" value="KAK6503704.1"/>
    <property type="molecule type" value="Genomic_DNA"/>
</dbReference>
<keyword evidence="4" id="KW-1185">Reference proteome</keyword>
<accession>A0AAV9W804</accession>
<evidence type="ECO:0000256" key="1">
    <source>
        <dbReference type="ARBA" id="ARBA00023002"/>
    </source>
</evidence>
<dbReference type="Gene3D" id="3.60.130.10">
    <property type="entry name" value="Clavaminate synthase-like"/>
    <property type="match status" value="1"/>
</dbReference>
<dbReference type="PANTHER" id="PTHR10696:SF54">
    <property type="entry name" value="FAMILY OXIDOREDUCTASE, PUTATIVE (AFU_ORTHOLOGUE AFUA_4G13850)-RELATED"/>
    <property type="match status" value="1"/>
</dbReference>
<keyword evidence="1" id="KW-0560">Oxidoreductase</keyword>
<sequence>MSLELEWGFIQPLQKASTPTAALSDFHPGSSNEHSLFDEADGHSISSASVAHSIHPDPLSGPMAWYGKNIKPTDYIVRLTSSELLQIRAAVIHFKLLKLDCSQINKTTFPLPAELSAKLAEASVQLHDGIGIVVIRGIKAQSYNAEESVIAFTGVTAHICPDRATDYKAYMTLTHIRDASRDPVPKSAEGIGLAASKLPEALKFHADRFSGDVLSLYVADSGNISGQGEQYFASSWTVYNELLKTEPQVVETLQKDDWPWEVKDRDGVPHLHLGPAMYRTPDGKIILQLVHAPLKGNTRIPRSAHMPSLSKSQEHALQVVEETARRVSMTLDHQRGDIQLFHNLSLMHARSAYEGGDNKRNTRHLLRLFLRDPERCWEKPEKYADLFNSPFDNDFPQTFPIIDDDPWRKTAGSLSHG</sequence>